<feature type="region of interest" description="Disordered" evidence="2">
    <location>
        <begin position="1073"/>
        <end position="1117"/>
    </location>
</feature>
<evidence type="ECO:0000313" key="4">
    <source>
        <dbReference type="EMBL" id="CDR39058.1"/>
    </source>
</evidence>
<feature type="compositionally biased region" description="Polar residues" evidence="2">
    <location>
        <begin position="210"/>
        <end position="224"/>
    </location>
</feature>
<keyword evidence="1" id="KW-0479">Metal-binding</keyword>
<dbReference type="PANTHER" id="PTHR39147:SF1">
    <property type="entry name" value="PROTEIN SPT21"/>
    <property type="match status" value="1"/>
</dbReference>
<feature type="region of interest" description="Disordered" evidence="2">
    <location>
        <begin position="560"/>
        <end position="596"/>
    </location>
</feature>
<feature type="region of interest" description="Disordered" evidence="2">
    <location>
        <begin position="978"/>
        <end position="1003"/>
    </location>
</feature>
<dbReference type="SMART" id="SM00401">
    <property type="entry name" value="ZnF_GATA"/>
    <property type="match status" value="1"/>
</dbReference>
<dbReference type="CDD" id="cd00202">
    <property type="entry name" value="ZnF_GATA"/>
    <property type="match status" value="1"/>
</dbReference>
<dbReference type="InterPro" id="IPR042403">
    <property type="entry name" value="Spt21/Ams2"/>
</dbReference>
<dbReference type="PROSITE" id="PS50114">
    <property type="entry name" value="GATA_ZN_FINGER_2"/>
    <property type="match status" value="1"/>
</dbReference>
<feature type="compositionally biased region" description="Polar residues" evidence="2">
    <location>
        <begin position="1024"/>
        <end position="1047"/>
    </location>
</feature>
<reference evidence="4" key="1">
    <citation type="journal article" date="2014" name="Genome Announc.">
        <title>Draft genome sequence of Rhodosporidium toruloides CECT1137, an oleaginous yeast of biotechnological interest.</title>
        <authorList>
            <person name="Morin N."/>
            <person name="Calcas X."/>
            <person name="Devillers H."/>
            <person name="Durrens P."/>
            <person name="Sherman D.J."/>
            <person name="Nicaud J.-M."/>
            <person name="Neuveglise C."/>
        </authorList>
    </citation>
    <scope>NUCLEOTIDE SEQUENCE</scope>
    <source>
        <strain evidence="4">CECT1137</strain>
    </source>
</reference>
<feature type="region of interest" description="Disordered" evidence="2">
    <location>
        <begin position="914"/>
        <end position="951"/>
    </location>
</feature>
<feature type="region of interest" description="Disordered" evidence="2">
    <location>
        <begin position="780"/>
        <end position="805"/>
    </location>
</feature>
<dbReference type="GO" id="GO:0006357">
    <property type="term" value="P:regulation of transcription by RNA polymerase II"/>
    <property type="evidence" value="ECO:0007669"/>
    <property type="project" value="TreeGrafter"/>
</dbReference>
<feature type="region of interest" description="Disordered" evidence="2">
    <location>
        <begin position="1022"/>
        <end position="1051"/>
    </location>
</feature>
<gene>
    <name evidence="4" type="ORF">RHTO0S_04e00342g</name>
</gene>
<organism evidence="4">
    <name type="scientific">Rhodotorula toruloides</name>
    <name type="common">Yeast</name>
    <name type="synonym">Rhodosporidium toruloides</name>
    <dbReference type="NCBI Taxonomy" id="5286"/>
    <lineage>
        <taxon>Eukaryota</taxon>
        <taxon>Fungi</taxon>
        <taxon>Dikarya</taxon>
        <taxon>Basidiomycota</taxon>
        <taxon>Pucciniomycotina</taxon>
        <taxon>Microbotryomycetes</taxon>
        <taxon>Sporidiobolales</taxon>
        <taxon>Sporidiobolaceae</taxon>
        <taxon>Rhodotorula</taxon>
    </lineage>
</organism>
<dbReference type="AlphaFoldDB" id="A0A061AWH6"/>
<accession>A0A061AWH6</accession>
<dbReference type="GO" id="GO:0000183">
    <property type="term" value="P:rDNA heterochromatin formation"/>
    <property type="evidence" value="ECO:0007669"/>
    <property type="project" value="TreeGrafter"/>
</dbReference>
<feature type="compositionally biased region" description="Acidic residues" evidence="2">
    <location>
        <begin position="282"/>
        <end position="292"/>
    </location>
</feature>
<dbReference type="Pfam" id="PF00320">
    <property type="entry name" value="GATA"/>
    <property type="match status" value="1"/>
</dbReference>
<dbReference type="OrthoDB" id="3199820at2759"/>
<dbReference type="SUPFAM" id="SSF57716">
    <property type="entry name" value="Glucocorticoid receptor-like (DNA-binding domain)"/>
    <property type="match status" value="1"/>
</dbReference>
<feature type="compositionally biased region" description="Low complexity" evidence="2">
    <location>
        <begin position="386"/>
        <end position="404"/>
    </location>
</feature>
<feature type="region of interest" description="Disordered" evidence="2">
    <location>
        <begin position="663"/>
        <end position="692"/>
    </location>
</feature>
<feature type="region of interest" description="Disordered" evidence="2">
    <location>
        <begin position="483"/>
        <end position="545"/>
    </location>
</feature>
<dbReference type="GO" id="GO:0030466">
    <property type="term" value="P:silent mating-type cassette heterochromatin formation"/>
    <property type="evidence" value="ECO:0007669"/>
    <property type="project" value="TreeGrafter"/>
</dbReference>
<sequence>MSLVLPKPARQSSSDQHARRETQAQAGGSMGQGPAGAAESRRANGKSVERRKGKGKGRMMMIKIFYSLTSPRFPSSSAPTPSTSSHLLPASTPSSDFLAVLDPSLAPSPSSHSPAPPIPAAPSSSETNYSCMARLSAPVWVQVIGSSSSGRRADGTEVQQQQFGRVTLKTCLSAICISRPELVIDSTKDFSVSAVDPYESSHRRQPPSGPSTSSTAFDTTNASSDARPGEGLVEGKGMLSWTLAEKKEGTTMVVGRIVGSAGGDRRSKRRSGDDGGFAMEMSEGESDADEPEETLEVWLQLTERDAFTQGQFLDCLRSYHNPVQHLQSEMSDFASSPPKRRESALFTSTSSALPLARPASTAPVPSGDPVKRKRPRETPSLPIPPVAASVPPAPFATGASSPASFLPPPPAASTTNEAGLAGLQDPRTLALLGQILPSLTAAGADASGLLAALTQQHQQSQQEALLPAIQTLAKFCGINLPAQQPQPVPTEPLLTSTAADPSSQHWQSDLPRPPTGAPSTSTSTSTTTATASRKPKSGSTSSTSHREHFAAIDLTSLSASHAQAVGKQNPRDPQSGCANCKRRKSTTWREGKGPDGKLMSVCNACGTFYNKNGYHRTKQPAGSTAFATSPPLSTSALPSTSAKPAGRPLQGRLTATCEADLVKRKSKKQKTGSSTTHHAGLIPPLSPSKQIGPRSPALNFSFSPSRAGGRSAGAAFAGIMSSPGKSPRMRCRQANGTAATSPVRGPSRPSKGDGTMYNSDVEDNALNPFAFGGIFGLTNRSPSRTRAELPRPARNSGGKGQAGMPSYLLTASPGTALDRILSETNIGSIGGIVSEQAGQGESMQLDQASTVPDEFNFFLQPGSPTLGKENARPNAAGKIKTATTSTDAPTTDADSFESVLSSLRRNFDARLSSNALTAPSSPAPSSPCVLPRTSTATPGSKGKAPQSCGRPPPSILDSFIDGLVPAFALDSNAGGGAVMSTGRTPASDSDAWSPDNAAQRDEDQTVTLDSFVASKSLGQHDLTQDQASRITRPSHASTSSFDFSNGGPSKAANRRAAFIPAHLLAPSDATEFDFGSLPPSSPPLLPSEAFPTPSDFDGITPSADGGDADDRESRQQQGAGMLTIEAVAETVAREPNVDTRNAMISLLQSLGASSAGSEQVQLPGIAADTVQLDRDTVNKLLSLISASSQDGSTVAAVDQAASTSATAAAADAYIAHDQSADYSKLDLFGPLDAGSSTMAGAPPVEEGQSGQMQDLFRDLFDRF</sequence>
<protein>
    <submittedName>
        <fullName evidence="4">RHTO0S04e00342g1_1</fullName>
    </submittedName>
</protein>
<dbReference type="Gene3D" id="3.30.50.10">
    <property type="entry name" value="Erythroid Transcription Factor GATA-1, subunit A"/>
    <property type="match status" value="1"/>
</dbReference>
<evidence type="ECO:0000256" key="1">
    <source>
        <dbReference type="PROSITE-ProRule" id="PRU00094"/>
    </source>
</evidence>
<feature type="compositionally biased region" description="Polar residues" evidence="2">
    <location>
        <begin position="493"/>
        <end position="507"/>
    </location>
</feature>
<dbReference type="GO" id="GO:0008270">
    <property type="term" value="F:zinc ion binding"/>
    <property type="evidence" value="ECO:0007669"/>
    <property type="project" value="UniProtKB-KW"/>
</dbReference>
<proteinExistence type="predicted"/>
<feature type="compositionally biased region" description="Low complexity" evidence="2">
    <location>
        <begin position="517"/>
        <end position="532"/>
    </location>
</feature>
<feature type="compositionally biased region" description="Low complexity" evidence="2">
    <location>
        <begin position="103"/>
        <end position="113"/>
    </location>
</feature>
<dbReference type="GO" id="GO:0043565">
    <property type="term" value="F:sequence-specific DNA binding"/>
    <property type="evidence" value="ECO:0007669"/>
    <property type="project" value="InterPro"/>
</dbReference>
<keyword evidence="1" id="KW-0863">Zinc-finger</keyword>
<feature type="region of interest" description="Disordered" evidence="2">
    <location>
        <begin position="618"/>
        <end position="648"/>
    </location>
</feature>
<feature type="compositionally biased region" description="Low complexity" evidence="2">
    <location>
        <begin position="69"/>
        <end position="95"/>
    </location>
</feature>
<name>A0A061AWH6_RHOTO</name>
<feature type="region of interest" description="Disordered" evidence="2">
    <location>
        <begin position="720"/>
        <end position="760"/>
    </location>
</feature>
<evidence type="ECO:0000256" key="2">
    <source>
        <dbReference type="SAM" id="MobiDB-lite"/>
    </source>
</evidence>
<evidence type="ECO:0000259" key="3">
    <source>
        <dbReference type="PROSITE" id="PS50114"/>
    </source>
</evidence>
<feature type="region of interest" description="Disordered" evidence="2">
    <location>
        <begin position="256"/>
        <end position="292"/>
    </location>
</feature>
<feature type="region of interest" description="Disordered" evidence="2">
    <location>
        <begin position="196"/>
        <end position="233"/>
    </location>
</feature>
<dbReference type="EMBL" id="LK052939">
    <property type="protein sequence ID" value="CDR39058.1"/>
    <property type="molecule type" value="Genomic_DNA"/>
</dbReference>
<dbReference type="InterPro" id="IPR013088">
    <property type="entry name" value="Znf_NHR/GATA"/>
</dbReference>
<keyword evidence="1" id="KW-0862">Zinc</keyword>
<feature type="compositionally biased region" description="Basic and acidic residues" evidence="2">
    <location>
        <begin position="39"/>
        <end position="50"/>
    </location>
</feature>
<feature type="domain" description="GATA-type" evidence="3">
    <location>
        <begin position="571"/>
        <end position="616"/>
    </location>
</feature>
<feature type="region of interest" description="Disordered" evidence="2">
    <location>
        <begin position="1"/>
        <end position="126"/>
    </location>
</feature>
<dbReference type="InterPro" id="IPR000679">
    <property type="entry name" value="Znf_GATA"/>
</dbReference>
<feature type="region of interest" description="Disordered" evidence="2">
    <location>
        <begin position="330"/>
        <end position="418"/>
    </location>
</feature>
<dbReference type="PANTHER" id="PTHR39147">
    <property type="entry name" value="PROTEIN SPT21"/>
    <property type="match status" value="1"/>
</dbReference>
<feature type="compositionally biased region" description="Low complexity" evidence="2">
    <location>
        <begin position="627"/>
        <end position="642"/>
    </location>
</feature>